<protein>
    <submittedName>
        <fullName evidence="2">Uncharacterized protein</fullName>
    </submittedName>
</protein>
<accession>A0A931MLL0</accession>
<proteinExistence type="predicted"/>
<evidence type="ECO:0000313" key="3">
    <source>
        <dbReference type="Proteomes" id="UP000617634"/>
    </source>
</evidence>
<keyword evidence="1" id="KW-0472">Membrane</keyword>
<dbReference type="AlphaFoldDB" id="A0A931MLL0"/>
<reference evidence="2" key="1">
    <citation type="submission" date="2020-11" db="EMBL/GenBank/DDBJ databases">
        <title>Novosphingobium aureum sp. nov., a marine bacterium isolated from sediment of a salt flat.</title>
        <authorList>
            <person name="Yoo Y."/>
            <person name="Kim J.-J."/>
        </authorList>
    </citation>
    <scope>NUCLEOTIDE SEQUENCE</scope>
    <source>
        <strain evidence="2">YJ-S2-02</strain>
    </source>
</reference>
<gene>
    <name evidence="2" type="ORF">I5E68_14600</name>
</gene>
<evidence type="ECO:0000313" key="2">
    <source>
        <dbReference type="EMBL" id="MBH0114172.1"/>
    </source>
</evidence>
<keyword evidence="1" id="KW-0812">Transmembrane</keyword>
<name>A0A931MLL0_9SPHN</name>
<dbReference type="Proteomes" id="UP000617634">
    <property type="component" value="Unassembled WGS sequence"/>
</dbReference>
<sequence length="100" mass="10639">MPIDNAGVVAADERTLVAQLLSRYPDNLEDGDLAYLDNWFDRIATPLDLGLLAADPAITAQYKAYRATHVDRFKPKDIGKAVLFAGAVAAVAGAISLLAP</sequence>
<feature type="transmembrane region" description="Helical" evidence="1">
    <location>
        <begin position="81"/>
        <end position="99"/>
    </location>
</feature>
<keyword evidence="3" id="KW-1185">Reference proteome</keyword>
<organism evidence="2 3">
    <name type="scientific">Novosphingobium aureum</name>
    <dbReference type="NCBI Taxonomy" id="2792964"/>
    <lineage>
        <taxon>Bacteria</taxon>
        <taxon>Pseudomonadati</taxon>
        <taxon>Pseudomonadota</taxon>
        <taxon>Alphaproteobacteria</taxon>
        <taxon>Sphingomonadales</taxon>
        <taxon>Sphingomonadaceae</taxon>
        <taxon>Novosphingobium</taxon>
    </lineage>
</organism>
<evidence type="ECO:0000256" key="1">
    <source>
        <dbReference type="SAM" id="Phobius"/>
    </source>
</evidence>
<comment type="caution">
    <text evidence="2">The sequence shown here is derived from an EMBL/GenBank/DDBJ whole genome shotgun (WGS) entry which is preliminary data.</text>
</comment>
<dbReference type="RefSeq" id="WP_197165263.1">
    <property type="nucleotide sequence ID" value="NZ_JADZGI010000002.1"/>
</dbReference>
<keyword evidence="1" id="KW-1133">Transmembrane helix</keyword>
<dbReference type="EMBL" id="JADZGI010000002">
    <property type="protein sequence ID" value="MBH0114172.1"/>
    <property type="molecule type" value="Genomic_DNA"/>
</dbReference>